<evidence type="ECO:0000256" key="1">
    <source>
        <dbReference type="SAM" id="MobiDB-lite"/>
    </source>
</evidence>
<keyword evidence="2" id="KW-0812">Transmembrane</keyword>
<evidence type="ECO:0000313" key="5">
    <source>
        <dbReference type="Proteomes" id="UP001261871"/>
    </source>
</evidence>
<reference evidence="4 5" key="1">
    <citation type="submission" date="2023-07" db="EMBL/GenBank/DDBJ databases">
        <title>Sorghum-associated microbial communities from plants grown in Nebraska, USA.</title>
        <authorList>
            <person name="Schachtman D."/>
        </authorList>
    </citation>
    <scope>NUCLEOTIDE SEQUENCE [LARGE SCALE GENOMIC DNA]</scope>
    <source>
        <strain evidence="4 5">BE124</strain>
    </source>
</reference>
<dbReference type="EMBL" id="JAVDTX010000008">
    <property type="protein sequence ID" value="MDR6846678.1"/>
    <property type="molecule type" value="Genomic_DNA"/>
</dbReference>
<gene>
    <name evidence="4" type="ORF">J2W95_003397</name>
</gene>
<feature type="transmembrane region" description="Helical" evidence="2">
    <location>
        <begin position="141"/>
        <end position="165"/>
    </location>
</feature>
<evidence type="ECO:0000259" key="3">
    <source>
        <dbReference type="Pfam" id="PF20305"/>
    </source>
</evidence>
<keyword evidence="2" id="KW-0472">Membrane</keyword>
<keyword evidence="5" id="KW-1185">Reference proteome</keyword>
<protein>
    <recommendedName>
        <fullName evidence="3">Prokaryotic YEATS domain-containing protein</fullName>
    </recommendedName>
</protein>
<feature type="region of interest" description="Disordered" evidence="1">
    <location>
        <begin position="1"/>
        <end position="20"/>
    </location>
</feature>
<dbReference type="Pfam" id="PF20305">
    <property type="entry name" value="pYEATS"/>
    <property type="match status" value="1"/>
</dbReference>
<evidence type="ECO:0000313" key="4">
    <source>
        <dbReference type="EMBL" id="MDR6846678.1"/>
    </source>
</evidence>
<dbReference type="InterPro" id="IPR046888">
    <property type="entry name" value="pYEATS"/>
</dbReference>
<feature type="domain" description="Prokaryotic YEATS" evidence="3">
    <location>
        <begin position="311"/>
        <end position="383"/>
    </location>
</feature>
<name>A0ABU1S6T1_9FLAO</name>
<feature type="compositionally biased region" description="Basic and acidic residues" evidence="1">
    <location>
        <begin position="8"/>
        <end position="20"/>
    </location>
</feature>
<dbReference type="Proteomes" id="UP001261871">
    <property type="component" value="Unassembled WGS sequence"/>
</dbReference>
<proteinExistence type="predicted"/>
<feature type="transmembrane region" description="Helical" evidence="2">
    <location>
        <begin position="28"/>
        <end position="50"/>
    </location>
</feature>
<keyword evidence="2" id="KW-1133">Transmembrane helix</keyword>
<organism evidence="4 5">
    <name type="scientific">Flavobacterium granuli</name>
    <dbReference type="NCBI Taxonomy" id="280093"/>
    <lineage>
        <taxon>Bacteria</taxon>
        <taxon>Pseudomonadati</taxon>
        <taxon>Bacteroidota</taxon>
        <taxon>Flavobacteriia</taxon>
        <taxon>Flavobacteriales</taxon>
        <taxon>Flavobacteriaceae</taxon>
        <taxon>Flavobacterium</taxon>
    </lineage>
</organism>
<evidence type="ECO:0000256" key="2">
    <source>
        <dbReference type="SAM" id="Phobius"/>
    </source>
</evidence>
<sequence length="396" mass="44892">MANNETKSLNETELEKEKNTGKEAETSVLLTLYMGLFLGMIPVVGFPITIQEMGGKILFIGLTLGITAFISSFFLGTLFGMPKRNNKKEKNNSLNNSLLDISDWLTKIIVGLVLVNLKEIPDYIISFGEYIRIASKYDSQLLNIYTIGILFYFGFLGLFIGYNYMRLVLSNKYKFADDILIRRELEITKQKVFDAKEENQQKDNKIMQFQSLVQEKEQLTKALIEKLNAPTMSNSNIKTVVKKLIDSGEAKKGNENIEFHIDKMMDEAKMKLHKGLITHNNDPQKGQWKSNSVNNERELKATVIEETKGLYKINLHVVSTNPKNNPLENGHLVLFALHNTFGDPPFKLVKVDKQSAELNFYAYGSFTVGAFVDDGATELELDLAELPNISSHFKNH</sequence>
<feature type="transmembrane region" description="Helical" evidence="2">
    <location>
        <begin position="57"/>
        <end position="81"/>
    </location>
</feature>
<dbReference type="RefSeq" id="WP_310009046.1">
    <property type="nucleotide sequence ID" value="NZ_JAVDTX010000008.1"/>
</dbReference>
<comment type="caution">
    <text evidence="4">The sequence shown here is derived from an EMBL/GenBank/DDBJ whole genome shotgun (WGS) entry which is preliminary data.</text>
</comment>
<accession>A0ABU1S6T1</accession>